<evidence type="ECO:0000256" key="1">
    <source>
        <dbReference type="ARBA" id="ARBA00023015"/>
    </source>
</evidence>
<dbReference type="PANTHER" id="PTHR30603:SF47">
    <property type="entry name" value="RNA POLYMERASE SIGMA FACTOR SIGD, CHLOROPLASTIC"/>
    <property type="match status" value="1"/>
</dbReference>
<dbReference type="EMBL" id="FUWM01000003">
    <property type="protein sequence ID" value="SJZ31529.1"/>
    <property type="molecule type" value="Genomic_DNA"/>
</dbReference>
<evidence type="ECO:0000313" key="8">
    <source>
        <dbReference type="EMBL" id="SJZ31529.1"/>
    </source>
</evidence>
<feature type="domain" description="RNA polymerase sigma-70" evidence="6">
    <location>
        <begin position="48"/>
        <end position="61"/>
    </location>
</feature>
<proteinExistence type="inferred from homology"/>
<evidence type="ECO:0000256" key="4">
    <source>
        <dbReference type="ARBA" id="ARBA00023163"/>
    </source>
</evidence>
<reference evidence="9" key="1">
    <citation type="submission" date="2017-02" db="EMBL/GenBank/DDBJ databases">
        <authorList>
            <person name="Varghese N."/>
            <person name="Submissions S."/>
        </authorList>
    </citation>
    <scope>NUCLEOTIDE SEQUENCE [LARGE SCALE GENOMIC DNA]</scope>
    <source>
        <strain evidence="9">ATCC BAA-73</strain>
    </source>
</reference>
<keyword evidence="1 5" id="KW-0805">Transcription regulation</keyword>
<dbReference type="InterPro" id="IPR007630">
    <property type="entry name" value="RNA_pol_sigma70_r4"/>
</dbReference>
<keyword evidence="9" id="KW-1185">Reference proteome</keyword>
<evidence type="ECO:0000259" key="7">
    <source>
        <dbReference type="PROSITE" id="PS00716"/>
    </source>
</evidence>
<dbReference type="InterPro" id="IPR013324">
    <property type="entry name" value="RNA_pol_sigma_r3/r4-like"/>
</dbReference>
<organism evidence="8 9">
    <name type="scientific">Selenihalanaerobacter shriftii</name>
    <dbReference type="NCBI Taxonomy" id="142842"/>
    <lineage>
        <taxon>Bacteria</taxon>
        <taxon>Bacillati</taxon>
        <taxon>Bacillota</taxon>
        <taxon>Clostridia</taxon>
        <taxon>Halanaerobiales</taxon>
        <taxon>Halobacteroidaceae</taxon>
        <taxon>Selenihalanaerobacter</taxon>
    </lineage>
</organism>
<dbReference type="PROSITE" id="PS00716">
    <property type="entry name" value="SIGMA70_2"/>
    <property type="match status" value="1"/>
</dbReference>
<dbReference type="Gene3D" id="1.10.601.10">
    <property type="entry name" value="RNA Polymerase Primary Sigma Factor"/>
    <property type="match status" value="1"/>
</dbReference>
<comment type="similarity">
    <text evidence="5">Belongs to the sigma-70 factor family.</text>
</comment>
<evidence type="ECO:0000259" key="6">
    <source>
        <dbReference type="PROSITE" id="PS00715"/>
    </source>
</evidence>
<dbReference type="InterPro" id="IPR007627">
    <property type="entry name" value="RNA_pol_sigma70_r2"/>
</dbReference>
<dbReference type="PIRSF" id="PIRSF000770">
    <property type="entry name" value="RNA_pol_sigma-SigE/K"/>
    <property type="match status" value="1"/>
</dbReference>
<dbReference type="PROSITE" id="PS00715">
    <property type="entry name" value="SIGMA70_1"/>
    <property type="match status" value="1"/>
</dbReference>
<comment type="function">
    <text evidence="5">Sigma factors are initiation factors that promote the attachment of RNA polymerase to specific initiation sites and are then released.</text>
</comment>
<dbReference type="InterPro" id="IPR036388">
    <property type="entry name" value="WH-like_DNA-bd_sf"/>
</dbReference>
<evidence type="ECO:0000313" key="9">
    <source>
        <dbReference type="Proteomes" id="UP000190625"/>
    </source>
</evidence>
<dbReference type="Pfam" id="PF04545">
    <property type="entry name" value="Sigma70_r4"/>
    <property type="match status" value="1"/>
</dbReference>
<feature type="domain" description="RNA polymerase sigma-70" evidence="7">
    <location>
        <begin position="219"/>
        <end position="245"/>
    </location>
</feature>
<sequence>MSKKEEISLAKRAQKGDSEAKDKLIEHNLRLVVSIANKYQGKGLDLQDLVQEGNIGLITAVEKFDPDKGYRFSTYASWWIKQRVTRAIANQGKTIRIPVHVWQKTNKIFKTKGKLQNELGREPTAEDIANETDISLEKVKEVLQIVTDQNLTSLNQLVGDDDSTELGELVPSNGADDPVEGTSRQLLREDLEELLTQLSDREAEVIRLRFGLRDSRPRTLKEVGEEFGVTRERIRQIQLKALNRLKHPTRIKQLKGYLG</sequence>
<dbReference type="Pfam" id="PF04539">
    <property type="entry name" value="Sigma70_r3"/>
    <property type="match status" value="1"/>
</dbReference>
<evidence type="ECO:0000256" key="3">
    <source>
        <dbReference type="ARBA" id="ARBA00023125"/>
    </source>
</evidence>
<accession>A0A1T4JMZ1</accession>
<keyword evidence="3 5" id="KW-0238">DNA-binding</keyword>
<dbReference type="GO" id="GO:0016987">
    <property type="term" value="F:sigma factor activity"/>
    <property type="evidence" value="ECO:0007669"/>
    <property type="project" value="UniProtKB-KW"/>
</dbReference>
<protein>
    <recommendedName>
        <fullName evidence="5">RNA polymerase sigma factor</fullName>
    </recommendedName>
</protein>
<gene>
    <name evidence="8" type="ORF">SAMN02745118_00239</name>
</gene>
<dbReference type="NCBIfam" id="TIGR02937">
    <property type="entry name" value="sigma70-ECF"/>
    <property type="match status" value="1"/>
</dbReference>
<evidence type="ECO:0000256" key="5">
    <source>
        <dbReference type="RuleBase" id="RU362124"/>
    </source>
</evidence>
<dbReference type="InterPro" id="IPR050239">
    <property type="entry name" value="Sigma-70_RNA_pol_init_factors"/>
</dbReference>
<dbReference type="PRINTS" id="PR00046">
    <property type="entry name" value="SIGMA70FCT"/>
</dbReference>
<dbReference type="PANTHER" id="PTHR30603">
    <property type="entry name" value="RNA POLYMERASE SIGMA FACTOR RPO"/>
    <property type="match status" value="1"/>
</dbReference>
<dbReference type="STRING" id="142842.SAMN02745118_00239"/>
<dbReference type="InterPro" id="IPR007624">
    <property type="entry name" value="RNA_pol_sigma70_r3"/>
</dbReference>
<dbReference type="Gene3D" id="1.10.10.10">
    <property type="entry name" value="Winged helix-like DNA-binding domain superfamily/Winged helix DNA-binding domain"/>
    <property type="match status" value="2"/>
</dbReference>
<dbReference type="InterPro" id="IPR000943">
    <property type="entry name" value="RNA_pol_sigma70"/>
</dbReference>
<dbReference type="Pfam" id="PF04542">
    <property type="entry name" value="Sigma70_r2"/>
    <property type="match status" value="1"/>
</dbReference>
<keyword evidence="2 5" id="KW-0731">Sigma factor</keyword>
<dbReference type="SUPFAM" id="SSF88946">
    <property type="entry name" value="Sigma2 domain of RNA polymerase sigma factors"/>
    <property type="match status" value="1"/>
</dbReference>
<dbReference type="Proteomes" id="UP000190625">
    <property type="component" value="Unassembled WGS sequence"/>
</dbReference>
<dbReference type="AlphaFoldDB" id="A0A1T4JMZ1"/>
<dbReference type="GO" id="GO:0006352">
    <property type="term" value="P:DNA-templated transcription initiation"/>
    <property type="evidence" value="ECO:0007669"/>
    <property type="project" value="InterPro"/>
</dbReference>
<dbReference type="SUPFAM" id="SSF88659">
    <property type="entry name" value="Sigma3 and sigma4 domains of RNA polymerase sigma factors"/>
    <property type="match status" value="2"/>
</dbReference>
<dbReference type="CDD" id="cd06171">
    <property type="entry name" value="Sigma70_r4"/>
    <property type="match status" value="1"/>
</dbReference>
<dbReference type="GO" id="GO:0003677">
    <property type="term" value="F:DNA binding"/>
    <property type="evidence" value="ECO:0007669"/>
    <property type="project" value="UniProtKB-KW"/>
</dbReference>
<dbReference type="InterPro" id="IPR014284">
    <property type="entry name" value="RNA_pol_sigma-70_dom"/>
</dbReference>
<evidence type="ECO:0000256" key="2">
    <source>
        <dbReference type="ARBA" id="ARBA00023082"/>
    </source>
</evidence>
<name>A0A1T4JMZ1_9FIRM</name>
<dbReference type="InterPro" id="IPR013325">
    <property type="entry name" value="RNA_pol_sigma_r2"/>
</dbReference>
<keyword evidence="4 5" id="KW-0804">Transcription</keyword>